<evidence type="ECO:0000259" key="10">
    <source>
        <dbReference type="PROSITE" id="PS50885"/>
    </source>
</evidence>
<dbReference type="GO" id="GO:0006935">
    <property type="term" value="P:chemotaxis"/>
    <property type="evidence" value="ECO:0007669"/>
    <property type="project" value="UniProtKB-ARBA"/>
</dbReference>
<dbReference type="GO" id="GO:0016020">
    <property type="term" value="C:membrane"/>
    <property type="evidence" value="ECO:0007669"/>
    <property type="project" value="UniProtKB-SubCell"/>
</dbReference>
<dbReference type="GO" id="GO:0007165">
    <property type="term" value="P:signal transduction"/>
    <property type="evidence" value="ECO:0007669"/>
    <property type="project" value="UniProtKB-KW"/>
</dbReference>
<feature type="domain" description="HAMP" evidence="10">
    <location>
        <begin position="359"/>
        <end position="411"/>
    </location>
</feature>
<keyword evidence="2 8" id="KW-0812">Transmembrane</keyword>
<dbReference type="SMART" id="SM00304">
    <property type="entry name" value="HAMP"/>
    <property type="match status" value="1"/>
</dbReference>
<dbReference type="PANTHER" id="PTHR32089:SF119">
    <property type="entry name" value="METHYL-ACCEPTING CHEMOTAXIS PROTEIN CTPL"/>
    <property type="match status" value="1"/>
</dbReference>
<keyword evidence="4 8" id="KW-0472">Membrane</keyword>
<sequence>MAQAHITPFSGLLLRQKFAILALLALVLVGTAFYSVIDSQWDKINETKREQQGLRLAKELLALSQLLSKHRAYSVGFMGNGAAESQAAQHAIERKITDIDTLSQTIGDTEVQELWENFKQEWPKIARKARDHSVTPPELFRSDAWLIAKVRDILTVIIDHYGLALDPNPESYFLIRAILVDAPLIAEYIDQANGWGTGLLLQAAERATKKIPADTLSGNLPRDRGRLILMLSIANEHLDTAEQNFNHFLNAEHKQADPKAQESLNSQFNTTTALIKKAIELADTQIITQAALDYPPANYFSRHSLAINEMYNEITLGVNELDAIFSRQIQSASLTLLALAVVIITLIAGCTLVALYITNSITRPVGLLVDVMQKLAAGDNSVRAHLQTHDEIGLLGRQFDLMVDQREAVRRKIEQEKEWLNNSIVELLVSVGKLAQKDLTVQAVAAGDVTGPLAEALNLLTYETAHVLQRVTQIADEVAHVSQQVQSQSARVIDVAADEKREVEQAAHELGAASKAMLEVAKLAASCNLAAEKAINNTDKAQATVSDTINGITSIRTTIRETEKRIKRLGERSQEIGGIVNIINDVAERTHVLALNATMQASSAGEAGRGFAVVANEVQKLAESSREATSKISSLVNNIQAETANTITTMNNAISQVVRGTELAQQAGDEMQATRDTTAILVHLVQTIASSSTQQSEVSKRLVERARQIQNSTEETYSQLQDQSRQTELLVNLSGDLVSSVGIFTLPEVAA</sequence>
<comment type="similarity">
    <text evidence="6">Belongs to the methyl-accepting chemotaxis (MCP) protein family.</text>
</comment>
<dbReference type="PANTHER" id="PTHR32089">
    <property type="entry name" value="METHYL-ACCEPTING CHEMOTAXIS PROTEIN MCPB"/>
    <property type="match status" value="1"/>
</dbReference>
<dbReference type="SUPFAM" id="SSF58104">
    <property type="entry name" value="Methyl-accepting chemotaxis protein (MCP) signaling domain"/>
    <property type="match status" value="1"/>
</dbReference>
<dbReference type="EMBL" id="PGFZ01000004">
    <property type="protein sequence ID" value="POZ51943.1"/>
    <property type="molecule type" value="Genomic_DNA"/>
</dbReference>
<evidence type="ECO:0000256" key="2">
    <source>
        <dbReference type="ARBA" id="ARBA00022692"/>
    </source>
</evidence>
<dbReference type="AlphaFoldDB" id="A0A2S5CM99"/>
<accession>A0A2S5CM99</accession>
<dbReference type="PROSITE" id="PS50111">
    <property type="entry name" value="CHEMOTAXIS_TRANSDUC_2"/>
    <property type="match status" value="1"/>
</dbReference>
<organism evidence="11 12">
    <name type="scientific">Methylovulum psychrotolerans</name>
    <dbReference type="NCBI Taxonomy" id="1704499"/>
    <lineage>
        <taxon>Bacteria</taxon>
        <taxon>Pseudomonadati</taxon>
        <taxon>Pseudomonadota</taxon>
        <taxon>Gammaproteobacteria</taxon>
        <taxon>Methylococcales</taxon>
        <taxon>Methylococcaceae</taxon>
        <taxon>Methylovulum</taxon>
    </lineage>
</organism>
<evidence type="ECO:0000256" key="1">
    <source>
        <dbReference type="ARBA" id="ARBA00004141"/>
    </source>
</evidence>
<feature type="domain" description="Methyl-accepting transducer" evidence="9">
    <location>
        <begin position="474"/>
        <end position="710"/>
    </location>
</feature>
<evidence type="ECO:0000256" key="4">
    <source>
        <dbReference type="ARBA" id="ARBA00023136"/>
    </source>
</evidence>
<dbReference type="InterPro" id="IPR003660">
    <property type="entry name" value="HAMP_dom"/>
</dbReference>
<evidence type="ECO:0000313" key="11">
    <source>
        <dbReference type="EMBL" id="POZ51943.1"/>
    </source>
</evidence>
<evidence type="ECO:0000256" key="7">
    <source>
        <dbReference type="PROSITE-ProRule" id="PRU00284"/>
    </source>
</evidence>
<dbReference type="PROSITE" id="PS50885">
    <property type="entry name" value="HAMP"/>
    <property type="match status" value="1"/>
</dbReference>
<dbReference type="Gene3D" id="1.10.287.950">
    <property type="entry name" value="Methyl-accepting chemotaxis protein"/>
    <property type="match status" value="1"/>
</dbReference>
<feature type="transmembrane region" description="Helical" evidence="8">
    <location>
        <begin position="18"/>
        <end position="37"/>
    </location>
</feature>
<dbReference type="Pfam" id="PF00015">
    <property type="entry name" value="MCPsignal"/>
    <property type="match status" value="1"/>
</dbReference>
<name>A0A2S5CM99_9GAMM</name>
<evidence type="ECO:0000256" key="3">
    <source>
        <dbReference type="ARBA" id="ARBA00022989"/>
    </source>
</evidence>
<reference evidence="11 12" key="1">
    <citation type="submission" date="2017-11" db="EMBL/GenBank/DDBJ databases">
        <title>Draft Genome Sequence of Methylobacter psychrotolerans Sph1T, an Obligate Methanotroph from Low-Temperature Environments.</title>
        <authorList>
            <person name="Oshkin I.Y."/>
            <person name="Miroshnikov K."/>
            <person name="Belova S.E."/>
            <person name="Korzhenkov A."/>
            <person name="Toshchakov S.V."/>
            <person name="Dedysh S.N."/>
        </authorList>
    </citation>
    <scope>NUCLEOTIDE SEQUENCE [LARGE SCALE GENOMIC DNA]</scope>
    <source>
        <strain evidence="11 12">Sph1</strain>
    </source>
</reference>
<evidence type="ECO:0000256" key="6">
    <source>
        <dbReference type="ARBA" id="ARBA00029447"/>
    </source>
</evidence>
<dbReference type="Gene3D" id="6.10.340.10">
    <property type="match status" value="1"/>
</dbReference>
<evidence type="ECO:0000256" key="5">
    <source>
        <dbReference type="ARBA" id="ARBA00023224"/>
    </source>
</evidence>
<keyword evidence="5 7" id="KW-0807">Transducer</keyword>
<comment type="subcellular location">
    <subcellularLocation>
        <location evidence="1">Membrane</location>
        <topology evidence="1">Multi-pass membrane protein</topology>
    </subcellularLocation>
</comment>
<dbReference type="RefSeq" id="WP_103974268.1">
    <property type="nucleotide sequence ID" value="NZ_PGFZ01000004.1"/>
</dbReference>
<dbReference type="CDD" id="cd06225">
    <property type="entry name" value="HAMP"/>
    <property type="match status" value="1"/>
</dbReference>
<evidence type="ECO:0000313" key="12">
    <source>
        <dbReference type="Proteomes" id="UP000237423"/>
    </source>
</evidence>
<dbReference type="Proteomes" id="UP000237423">
    <property type="component" value="Unassembled WGS sequence"/>
</dbReference>
<comment type="caution">
    <text evidence="11">The sequence shown here is derived from an EMBL/GenBank/DDBJ whole genome shotgun (WGS) entry which is preliminary data.</text>
</comment>
<keyword evidence="3 8" id="KW-1133">Transmembrane helix</keyword>
<proteinExistence type="inferred from homology"/>
<gene>
    <name evidence="11" type="ORF">AADEFJLK_02163</name>
</gene>
<feature type="transmembrane region" description="Helical" evidence="8">
    <location>
        <begin position="334"/>
        <end position="357"/>
    </location>
</feature>
<evidence type="ECO:0000259" key="9">
    <source>
        <dbReference type="PROSITE" id="PS50111"/>
    </source>
</evidence>
<dbReference type="SMART" id="SM00283">
    <property type="entry name" value="MA"/>
    <property type="match status" value="1"/>
</dbReference>
<dbReference type="InterPro" id="IPR004089">
    <property type="entry name" value="MCPsignal_dom"/>
</dbReference>
<dbReference type="Pfam" id="PF00672">
    <property type="entry name" value="HAMP"/>
    <property type="match status" value="1"/>
</dbReference>
<protein>
    <submittedName>
        <fullName evidence="11">Methyl-accepting chemotaxis protein</fullName>
    </submittedName>
</protein>
<evidence type="ECO:0000256" key="8">
    <source>
        <dbReference type="SAM" id="Phobius"/>
    </source>
</evidence>